<comment type="caution">
    <text evidence="2">The sequence shown here is derived from an EMBL/GenBank/DDBJ whole genome shotgun (WGS) entry which is preliminary data.</text>
</comment>
<protein>
    <submittedName>
        <fullName evidence="2">Repressor</fullName>
    </submittedName>
</protein>
<reference evidence="2 3" key="1">
    <citation type="journal article" date="2016" name="Front. Microbiol.">
        <title>Genomic Resource of Rice Seed Associated Bacteria.</title>
        <authorList>
            <person name="Midha S."/>
            <person name="Bansal K."/>
            <person name="Sharma S."/>
            <person name="Kumar N."/>
            <person name="Patil P.P."/>
            <person name="Chaudhry V."/>
            <person name="Patil P.B."/>
        </authorList>
    </citation>
    <scope>NUCLEOTIDE SEQUENCE [LARGE SCALE GENOMIC DNA]</scope>
    <source>
        <strain evidence="2 3">NS365</strain>
    </source>
</reference>
<dbReference type="EMBL" id="LDQA01000091">
    <property type="protein sequence ID" value="KTR02063.1"/>
    <property type="molecule type" value="Genomic_DNA"/>
</dbReference>
<dbReference type="InterPro" id="IPR050077">
    <property type="entry name" value="LexA_repressor"/>
</dbReference>
<dbReference type="Proteomes" id="UP000078529">
    <property type="component" value="Unassembled WGS sequence"/>
</dbReference>
<dbReference type="InterPro" id="IPR039418">
    <property type="entry name" value="LexA-like"/>
</dbReference>
<proteinExistence type="predicted"/>
<feature type="domain" description="Peptidase S24/S26A/S26B/S26C" evidence="1">
    <location>
        <begin position="23"/>
        <end position="136"/>
    </location>
</feature>
<dbReference type="InterPro" id="IPR036286">
    <property type="entry name" value="LexA/Signal_pep-like_sf"/>
</dbReference>
<dbReference type="AlphaFoldDB" id="A0A175RFE4"/>
<keyword evidence="3" id="KW-1185">Reference proteome</keyword>
<dbReference type="InterPro" id="IPR015927">
    <property type="entry name" value="Peptidase_S24_S26A/B/C"/>
</dbReference>
<dbReference type="PANTHER" id="PTHR33516">
    <property type="entry name" value="LEXA REPRESSOR"/>
    <property type="match status" value="1"/>
</dbReference>
<evidence type="ECO:0000313" key="2">
    <source>
        <dbReference type="EMBL" id="KTR02063.1"/>
    </source>
</evidence>
<evidence type="ECO:0000313" key="3">
    <source>
        <dbReference type="Proteomes" id="UP000078529"/>
    </source>
</evidence>
<dbReference type="CDD" id="cd06529">
    <property type="entry name" value="S24_LexA-like"/>
    <property type="match status" value="1"/>
</dbReference>
<name>A0A175RFE4_9HYPH</name>
<evidence type="ECO:0000259" key="1">
    <source>
        <dbReference type="Pfam" id="PF00717"/>
    </source>
</evidence>
<dbReference type="RefSeq" id="WP_058602533.1">
    <property type="nucleotide sequence ID" value="NZ_LDQA01000091.1"/>
</dbReference>
<sequence>MLPNTNHPVPLTAVPPGFRLRVVASAGAGFPSPAQDWEDDALSLIELLRLDRAAAFVFRISGSSMTDAGINDQDIVVVDRDAKARNGSIVIAIVEGGFVCRQLVIRQGVGYLEPRNARMSYPLCICDETVEIWGVVRAGVRDYQR</sequence>
<gene>
    <name evidence="2" type="ORF">NS365_22540</name>
</gene>
<organism evidence="2 3">
    <name type="scientific">Aureimonas ureilytica</name>
    <dbReference type="NCBI Taxonomy" id="401562"/>
    <lineage>
        <taxon>Bacteria</taxon>
        <taxon>Pseudomonadati</taxon>
        <taxon>Pseudomonadota</taxon>
        <taxon>Alphaproteobacteria</taxon>
        <taxon>Hyphomicrobiales</taxon>
        <taxon>Aurantimonadaceae</taxon>
        <taxon>Aureimonas</taxon>
    </lineage>
</organism>
<dbReference type="PATRIC" id="fig|401562.4.peg.4959"/>
<dbReference type="PANTHER" id="PTHR33516:SF2">
    <property type="entry name" value="LEXA REPRESSOR-RELATED"/>
    <property type="match status" value="1"/>
</dbReference>
<dbReference type="Pfam" id="PF00717">
    <property type="entry name" value="Peptidase_S24"/>
    <property type="match status" value="1"/>
</dbReference>
<dbReference type="Gene3D" id="2.10.109.10">
    <property type="entry name" value="Umud Fragment, subunit A"/>
    <property type="match status" value="1"/>
</dbReference>
<accession>A0A175RFE4</accession>
<dbReference type="SUPFAM" id="SSF51306">
    <property type="entry name" value="LexA/Signal peptidase"/>
    <property type="match status" value="1"/>
</dbReference>